<evidence type="ECO:0000256" key="1">
    <source>
        <dbReference type="SAM" id="MobiDB-lite"/>
    </source>
</evidence>
<proteinExistence type="predicted"/>
<organism evidence="2 3">
    <name type="scientific">Riccia fluitans</name>
    <dbReference type="NCBI Taxonomy" id="41844"/>
    <lineage>
        <taxon>Eukaryota</taxon>
        <taxon>Viridiplantae</taxon>
        <taxon>Streptophyta</taxon>
        <taxon>Embryophyta</taxon>
        <taxon>Marchantiophyta</taxon>
        <taxon>Marchantiopsida</taxon>
        <taxon>Marchantiidae</taxon>
        <taxon>Marchantiales</taxon>
        <taxon>Ricciaceae</taxon>
        <taxon>Riccia</taxon>
    </lineage>
</organism>
<evidence type="ECO:0000313" key="3">
    <source>
        <dbReference type="Proteomes" id="UP001605036"/>
    </source>
</evidence>
<gene>
    <name evidence="2" type="ORF">R1flu_011047</name>
</gene>
<sequence>MMTGQTGTYIRENTKYVQKRMISCKTSNRRGPHRIQRGRPGGAKTTIYSGHDELRPGRDKALAKRRIGTEEHEYGQTSLTRLATWMRTKQSNTRNDVAAFPQPMEQGGICTMSNQPRDRRRITNNVESGMMNRDLRPKLLDHV</sequence>
<protein>
    <submittedName>
        <fullName evidence="2">Uncharacterized protein</fullName>
    </submittedName>
</protein>
<feature type="compositionally biased region" description="Basic residues" evidence="1">
    <location>
        <begin position="27"/>
        <end position="37"/>
    </location>
</feature>
<feature type="region of interest" description="Disordered" evidence="1">
    <location>
        <begin position="26"/>
        <end position="54"/>
    </location>
</feature>
<comment type="caution">
    <text evidence="2">The sequence shown here is derived from an EMBL/GenBank/DDBJ whole genome shotgun (WGS) entry which is preliminary data.</text>
</comment>
<dbReference type="EMBL" id="JBHFFA010000002">
    <property type="protein sequence ID" value="KAL2643460.1"/>
    <property type="molecule type" value="Genomic_DNA"/>
</dbReference>
<reference evidence="2 3" key="1">
    <citation type="submission" date="2024-09" db="EMBL/GenBank/DDBJ databases">
        <title>Chromosome-scale assembly of Riccia fluitans.</title>
        <authorList>
            <person name="Paukszto L."/>
            <person name="Sawicki J."/>
            <person name="Karawczyk K."/>
            <person name="Piernik-Szablinska J."/>
            <person name="Szczecinska M."/>
            <person name="Mazdziarz M."/>
        </authorList>
    </citation>
    <scope>NUCLEOTIDE SEQUENCE [LARGE SCALE GENOMIC DNA]</scope>
    <source>
        <strain evidence="2">Rf_01</strain>
        <tissue evidence="2">Aerial parts of the thallus</tissue>
    </source>
</reference>
<feature type="region of interest" description="Disordered" evidence="1">
    <location>
        <begin position="93"/>
        <end position="115"/>
    </location>
</feature>
<evidence type="ECO:0000313" key="2">
    <source>
        <dbReference type="EMBL" id="KAL2643460.1"/>
    </source>
</evidence>
<name>A0ABD1Z7I2_9MARC</name>
<dbReference type="AlphaFoldDB" id="A0ABD1Z7I2"/>
<accession>A0ABD1Z7I2</accession>
<dbReference type="Proteomes" id="UP001605036">
    <property type="component" value="Unassembled WGS sequence"/>
</dbReference>
<keyword evidence="3" id="KW-1185">Reference proteome</keyword>